<dbReference type="InterPro" id="IPR003953">
    <property type="entry name" value="FAD-dep_OxRdtase_2_FAD-bd"/>
</dbReference>
<dbReference type="Proteomes" id="UP000193529">
    <property type="component" value="Unassembled WGS sequence"/>
</dbReference>
<dbReference type="Pfam" id="PF00890">
    <property type="entry name" value="FAD_binding_2"/>
    <property type="match status" value="1"/>
</dbReference>
<keyword evidence="2" id="KW-0560">Oxidoreductase</keyword>
<dbReference type="STRING" id="153971.AWC19_06155"/>
<dbReference type="OrthoDB" id="9790035at2"/>
<dbReference type="GO" id="GO:0016491">
    <property type="term" value="F:oxidoreductase activity"/>
    <property type="evidence" value="ECO:0007669"/>
    <property type="project" value="UniProtKB-KW"/>
</dbReference>
<evidence type="ECO:0000256" key="2">
    <source>
        <dbReference type="ARBA" id="ARBA00023002"/>
    </source>
</evidence>
<name>A0A1X1ZQX7_9MYCO</name>
<organism evidence="4 5">
    <name type="scientific">Mycobacterium palustre</name>
    <dbReference type="NCBI Taxonomy" id="153971"/>
    <lineage>
        <taxon>Bacteria</taxon>
        <taxon>Bacillati</taxon>
        <taxon>Actinomycetota</taxon>
        <taxon>Actinomycetes</taxon>
        <taxon>Mycobacteriales</taxon>
        <taxon>Mycobacteriaceae</taxon>
        <taxon>Mycobacterium</taxon>
        <taxon>Mycobacterium simiae complex</taxon>
    </lineage>
</organism>
<evidence type="ECO:0000259" key="3">
    <source>
        <dbReference type="Pfam" id="PF00890"/>
    </source>
</evidence>
<gene>
    <name evidence="4" type="ORF">AWC19_06155</name>
</gene>
<accession>A0A1X1ZQX7</accession>
<evidence type="ECO:0000256" key="1">
    <source>
        <dbReference type="ARBA" id="ARBA00022630"/>
    </source>
</evidence>
<keyword evidence="1" id="KW-0285">Flavoprotein</keyword>
<dbReference type="Gene3D" id="3.50.50.60">
    <property type="entry name" value="FAD/NAD(P)-binding domain"/>
    <property type="match status" value="1"/>
</dbReference>
<dbReference type="InterPro" id="IPR036188">
    <property type="entry name" value="FAD/NAD-bd_sf"/>
</dbReference>
<keyword evidence="5" id="KW-1185">Reference proteome</keyword>
<comment type="caution">
    <text evidence="4">The sequence shown here is derived from an EMBL/GenBank/DDBJ whole genome shotgun (WGS) entry which is preliminary data.</text>
</comment>
<dbReference type="EMBL" id="LQPJ01000094">
    <property type="protein sequence ID" value="ORW25757.1"/>
    <property type="molecule type" value="Genomic_DNA"/>
</dbReference>
<proteinExistence type="predicted"/>
<reference evidence="4 5" key="1">
    <citation type="submission" date="2016-01" db="EMBL/GenBank/DDBJ databases">
        <title>The new phylogeny of the genus Mycobacterium.</title>
        <authorList>
            <person name="Tarcisio F."/>
            <person name="Conor M."/>
            <person name="Antonella G."/>
            <person name="Elisabetta G."/>
            <person name="Giulia F.S."/>
            <person name="Sara T."/>
            <person name="Anna F."/>
            <person name="Clotilde B."/>
            <person name="Roberto B."/>
            <person name="Veronica D.S."/>
            <person name="Fabio R."/>
            <person name="Monica P."/>
            <person name="Olivier J."/>
            <person name="Enrico T."/>
            <person name="Nicola S."/>
        </authorList>
    </citation>
    <scope>NUCLEOTIDE SEQUENCE [LARGE SCALE GENOMIC DNA]</scope>
    <source>
        <strain evidence="4 5">DSM 44572</strain>
    </source>
</reference>
<sequence>MRRRVRALRNVTFLDGHDAVRLTSTRHRGRVTGLVLARRDSGAEQTLEADLVVDATGRGSRTPLFLEQLGYGRPREDTLMVHGTYSSRRVQLAPGTLRENFTITAAEPRRPTAFAMFAGEDDMVSDRSEFLHPSTMARLLGRPRNGLHPKRKEHRATT</sequence>
<evidence type="ECO:0000313" key="5">
    <source>
        <dbReference type="Proteomes" id="UP000193529"/>
    </source>
</evidence>
<dbReference type="AlphaFoldDB" id="A0A1X1ZQX7"/>
<protein>
    <recommendedName>
        <fullName evidence="3">FAD-dependent oxidoreductase 2 FAD-binding domain-containing protein</fullName>
    </recommendedName>
</protein>
<dbReference type="SUPFAM" id="SSF51905">
    <property type="entry name" value="FAD/NAD(P)-binding domain"/>
    <property type="match status" value="1"/>
</dbReference>
<evidence type="ECO:0000313" key="4">
    <source>
        <dbReference type="EMBL" id="ORW25757.1"/>
    </source>
</evidence>
<feature type="domain" description="FAD-dependent oxidoreductase 2 FAD-binding" evidence="3">
    <location>
        <begin position="4"/>
        <end position="64"/>
    </location>
</feature>